<evidence type="ECO:0000259" key="5">
    <source>
        <dbReference type="PROSITE" id="PS50893"/>
    </source>
</evidence>
<protein>
    <submittedName>
        <fullName evidence="6">Phosphate transport system ATP-binding protein</fullName>
    </submittedName>
</protein>
<dbReference type="NCBIfam" id="TIGR00972">
    <property type="entry name" value="3a0107s01c2"/>
    <property type="match status" value="1"/>
</dbReference>
<dbReference type="EMBL" id="JACHIG010000007">
    <property type="protein sequence ID" value="MBB5033720.1"/>
    <property type="molecule type" value="Genomic_DNA"/>
</dbReference>
<dbReference type="Pfam" id="PF00005">
    <property type="entry name" value="ABC_tran"/>
    <property type="match status" value="1"/>
</dbReference>
<dbReference type="RefSeq" id="WP_281382113.1">
    <property type="nucleotide sequence ID" value="NZ_JACHIG010000007.1"/>
</dbReference>
<dbReference type="InterPro" id="IPR003439">
    <property type="entry name" value="ABC_transporter-like_ATP-bd"/>
</dbReference>
<evidence type="ECO:0000256" key="4">
    <source>
        <dbReference type="ARBA" id="ARBA00022840"/>
    </source>
</evidence>
<feature type="domain" description="ABC transporter" evidence="5">
    <location>
        <begin position="20"/>
        <end position="262"/>
    </location>
</feature>
<comment type="caution">
    <text evidence="6">The sequence shown here is derived from an EMBL/GenBank/DDBJ whole genome shotgun (WGS) entry which is preliminary data.</text>
</comment>
<dbReference type="GO" id="GO:0016887">
    <property type="term" value="F:ATP hydrolysis activity"/>
    <property type="evidence" value="ECO:0007669"/>
    <property type="project" value="InterPro"/>
</dbReference>
<evidence type="ECO:0000256" key="2">
    <source>
        <dbReference type="ARBA" id="ARBA00022592"/>
    </source>
</evidence>
<dbReference type="CDD" id="cd03260">
    <property type="entry name" value="ABC_PstB_phosphate_transporter"/>
    <property type="match status" value="1"/>
</dbReference>
<proteinExistence type="predicted"/>
<evidence type="ECO:0000256" key="3">
    <source>
        <dbReference type="ARBA" id="ARBA00022741"/>
    </source>
</evidence>
<dbReference type="InterPro" id="IPR027417">
    <property type="entry name" value="P-loop_NTPase"/>
</dbReference>
<evidence type="ECO:0000313" key="6">
    <source>
        <dbReference type="EMBL" id="MBB5033720.1"/>
    </source>
</evidence>
<keyword evidence="7" id="KW-1185">Reference proteome</keyword>
<dbReference type="Proteomes" id="UP000590740">
    <property type="component" value="Unassembled WGS sequence"/>
</dbReference>
<dbReference type="InterPro" id="IPR017871">
    <property type="entry name" value="ABC_transporter-like_CS"/>
</dbReference>
<reference evidence="6 7" key="1">
    <citation type="submission" date="2020-08" db="EMBL/GenBank/DDBJ databases">
        <title>Genomic Encyclopedia of Type Strains, Phase IV (KMG-IV): sequencing the most valuable type-strain genomes for metagenomic binning, comparative biology and taxonomic classification.</title>
        <authorList>
            <person name="Goeker M."/>
        </authorList>
    </citation>
    <scope>NUCLEOTIDE SEQUENCE [LARGE SCALE GENOMIC DNA]</scope>
    <source>
        <strain evidence="6 7">DSM 12252</strain>
    </source>
</reference>
<dbReference type="SMART" id="SM00382">
    <property type="entry name" value="AAA"/>
    <property type="match status" value="1"/>
</dbReference>
<dbReference type="Gene3D" id="3.40.50.300">
    <property type="entry name" value="P-loop containing nucleotide triphosphate hydrolases"/>
    <property type="match status" value="1"/>
</dbReference>
<dbReference type="AlphaFoldDB" id="A0A7W7YD93"/>
<dbReference type="GO" id="GO:0016020">
    <property type="term" value="C:membrane"/>
    <property type="evidence" value="ECO:0007669"/>
    <property type="project" value="InterPro"/>
</dbReference>
<dbReference type="PANTHER" id="PTHR43423">
    <property type="entry name" value="ABC TRANSPORTER I FAMILY MEMBER 17"/>
    <property type="match status" value="1"/>
</dbReference>
<organism evidence="6 7">
    <name type="scientific">Prosthecobacter vanneervenii</name>
    <dbReference type="NCBI Taxonomy" id="48466"/>
    <lineage>
        <taxon>Bacteria</taxon>
        <taxon>Pseudomonadati</taxon>
        <taxon>Verrucomicrobiota</taxon>
        <taxon>Verrucomicrobiia</taxon>
        <taxon>Verrucomicrobiales</taxon>
        <taxon>Verrucomicrobiaceae</taxon>
        <taxon>Prosthecobacter</taxon>
    </lineage>
</organism>
<dbReference type="PANTHER" id="PTHR43423:SF1">
    <property type="entry name" value="ABC TRANSPORTER I FAMILY MEMBER 17"/>
    <property type="match status" value="1"/>
</dbReference>
<keyword evidence="2" id="KW-0592">Phosphate transport</keyword>
<dbReference type="PROSITE" id="PS50893">
    <property type="entry name" value="ABC_TRANSPORTER_2"/>
    <property type="match status" value="1"/>
</dbReference>
<dbReference type="InterPro" id="IPR005670">
    <property type="entry name" value="PstB-like"/>
</dbReference>
<sequence length="267" mass="29566">MTAPLMTPAAASQSSPPPVVQVRDMDFSYGTSVALHDINLSVEYHRVTALIGPSGCGKSTLLRCINRMNDRVTGARVTKGEVLVKGKNIHDADVDLTQLRKQVGMVFQKSNPFPKSIYENVAYGLRIHGEKNKSVLDEAVERSLTHAALWEELKDRLHANALALSGGQQQRLCIARAIATVPDVLLMDEPCSALDPISTLKIEELMHQLAKEFTVVIVTHNMQQAVRVSDYTAFLHLGKLVEFAPTEELFTNPRERLTESYLRGTFS</sequence>
<dbReference type="PROSITE" id="PS00211">
    <property type="entry name" value="ABC_TRANSPORTER_1"/>
    <property type="match status" value="1"/>
</dbReference>
<dbReference type="SUPFAM" id="SSF52540">
    <property type="entry name" value="P-loop containing nucleoside triphosphate hydrolases"/>
    <property type="match status" value="1"/>
</dbReference>
<keyword evidence="3" id="KW-0547">Nucleotide-binding</keyword>
<keyword evidence="1" id="KW-0813">Transport</keyword>
<dbReference type="GO" id="GO:0005524">
    <property type="term" value="F:ATP binding"/>
    <property type="evidence" value="ECO:0007669"/>
    <property type="project" value="UniProtKB-KW"/>
</dbReference>
<dbReference type="InterPro" id="IPR003593">
    <property type="entry name" value="AAA+_ATPase"/>
</dbReference>
<evidence type="ECO:0000256" key="1">
    <source>
        <dbReference type="ARBA" id="ARBA00022448"/>
    </source>
</evidence>
<gene>
    <name evidence="6" type="ORF">HNQ65_003310</name>
</gene>
<dbReference type="GO" id="GO:0035435">
    <property type="term" value="P:phosphate ion transmembrane transport"/>
    <property type="evidence" value="ECO:0007669"/>
    <property type="project" value="InterPro"/>
</dbReference>
<accession>A0A7W7YD93</accession>
<dbReference type="GO" id="GO:0005315">
    <property type="term" value="F:phosphate transmembrane transporter activity"/>
    <property type="evidence" value="ECO:0007669"/>
    <property type="project" value="InterPro"/>
</dbReference>
<name>A0A7W7YD93_9BACT</name>
<evidence type="ECO:0000313" key="7">
    <source>
        <dbReference type="Proteomes" id="UP000590740"/>
    </source>
</evidence>
<keyword evidence="4 6" id="KW-0067">ATP-binding</keyword>